<evidence type="ECO:0000256" key="1">
    <source>
        <dbReference type="PROSITE-ProRule" id="PRU00175"/>
    </source>
</evidence>
<proteinExistence type="predicted"/>
<feature type="compositionally biased region" description="Low complexity" evidence="2">
    <location>
        <begin position="15"/>
        <end position="37"/>
    </location>
</feature>
<dbReference type="InterPro" id="IPR013083">
    <property type="entry name" value="Znf_RING/FYVE/PHD"/>
</dbReference>
<organism evidence="4 5">
    <name type="scientific">Exserohilum turcicum (strain 28A)</name>
    <name type="common">Northern leaf blight fungus</name>
    <name type="synonym">Setosphaeria turcica</name>
    <dbReference type="NCBI Taxonomy" id="671987"/>
    <lineage>
        <taxon>Eukaryota</taxon>
        <taxon>Fungi</taxon>
        <taxon>Dikarya</taxon>
        <taxon>Ascomycota</taxon>
        <taxon>Pezizomycotina</taxon>
        <taxon>Dothideomycetes</taxon>
        <taxon>Pleosporomycetidae</taxon>
        <taxon>Pleosporales</taxon>
        <taxon>Pleosporineae</taxon>
        <taxon>Pleosporaceae</taxon>
        <taxon>Exserohilum</taxon>
    </lineage>
</organism>
<gene>
    <name evidence="4" type="ORF">SETTUDRAFT_184450</name>
</gene>
<reference evidence="4 5" key="2">
    <citation type="journal article" date="2013" name="PLoS Genet.">
        <title>Comparative genome structure, secondary metabolite, and effector coding capacity across Cochliobolus pathogens.</title>
        <authorList>
            <person name="Condon B.J."/>
            <person name="Leng Y."/>
            <person name="Wu D."/>
            <person name="Bushley K.E."/>
            <person name="Ohm R.A."/>
            <person name="Otillar R."/>
            <person name="Martin J."/>
            <person name="Schackwitz W."/>
            <person name="Grimwood J."/>
            <person name="MohdZainudin N."/>
            <person name="Xue C."/>
            <person name="Wang R."/>
            <person name="Manning V.A."/>
            <person name="Dhillon B."/>
            <person name="Tu Z.J."/>
            <person name="Steffenson B.J."/>
            <person name="Salamov A."/>
            <person name="Sun H."/>
            <person name="Lowry S."/>
            <person name="LaButti K."/>
            <person name="Han J."/>
            <person name="Copeland A."/>
            <person name="Lindquist E."/>
            <person name="Barry K."/>
            <person name="Schmutz J."/>
            <person name="Baker S.E."/>
            <person name="Ciuffetti L.M."/>
            <person name="Grigoriev I.V."/>
            <person name="Zhong S."/>
            <person name="Turgeon B.G."/>
        </authorList>
    </citation>
    <scope>NUCLEOTIDE SEQUENCE [LARGE SCALE GENOMIC DNA]</scope>
    <source>
        <strain evidence="5">28A</strain>
    </source>
</reference>
<dbReference type="EMBL" id="KB908581">
    <property type="protein sequence ID" value="EOA87525.1"/>
    <property type="molecule type" value="Genomic_DNA"/>
</dbReference>
<dbReference type="Pfam" id="PF13639">
    <property type="entry name" value="zf-RING_2"/>
    <property type="match status" value="1"/>
</dbReference>
<feature type="domain" description="RING-type" evidence="3">
    <location>
        <begin position="65"/>
        <end position="113"/>
    </location>
</feature>
<dbReference type="eggNOG" id="ENOG502R8PW">
    <property type="taxonomic scope" value="Eukaryota"/>
</dbReference>
<keyword evidence="1" id="KW-0479">Metal-binding</keyword>
<accession>R0IRM8</accession>
<evidence type="ECO:0000313" key="4">
    <source>
        <dbReference type="EMBL" id="EOA87525.1"/>
    </source>
</evidence>
<dbReference type="RefSeq" id="XP_008024764.1">
    <property type="nucleotide sequence ID" value="XM_008026573.1"/>
</dbReference>
<dbReference type="OrthoDB" id="8062037at2759"/>
<keyword evidence="1" id="KW-0862">Zinc</keyword>
<evidence type="ECO:0000259" key="3">
    <source>
        <dbReference type="PROSITE" id="PS50089"/>
    </source>
</evidence>
<dbReference type="SUPFAM" id="SSF57850">
    <property type="entry name" value="RING/U-box"/>
    <property type="match status" value="1"/>
</dbReference>
<dbReference type="GO" id="GO:0008270">
    <property type="term" value="F:zinc ion binding"/>
    <property type="evidence" value="ECO:0007669"/>
    <property type="project" value="UniProtKB-KW"/>
</dbReference>
<dbReference type="STRING" id="671987.R0IRM8"/>
<protein>
    <recommendedName>
        <fullName evidence="3">RING-type domain-containing protein</fullName>
    </recommendedName>
</protein>
<keyword evidence="1" id="KW-0863">Zinc-finger</keyword>
<dbReference type="InterPro" id="IPR001841">
    <property type="entry name" value="Znf_RING"/>
</dbReference>
<evidence type="ECO:0000256" key="2">
    <source>
        <dbReference type="SAM" id="MobiDB-lite"/>
    </source>
</evidence>
<feature type="compositionally biased region" description="Gly residues" evidence="2">
    <location>
        <begin position="277"/>
        <end position="289"/>
    </location>
</feature>
<dbReference type="AlphaFoldDB" id="R0IRM8"/>
<dbReference type="PROSITE" id="PS50089">
    <property type="entry name" value="ZF_RING_2"/>
    <property type="match status" value="1"/>
</dbReference>
<dbReference type="GeneID" id="19402038"/>
<name>R0IRM8_EXST2</name>
<sequence length="492" mass="53321">MAHPNSRPISLNADSSMLSYPSSSSPEPVPASASTSVSRTASTTAVSFLAKYTNVSTPHSPTDECPICLDAYTAEPCLRITGIAGCSHHIGGTCLRAMLENRPRDEKRCPLCRTVWIPEAPPGIRSRPPSHEGAVRTDSTVRGPNNMGRDVGSGQRRLVNAPPVAREFAPRGTRPFFAFNPRQAVHQGMLRHYEAQGQGRHQPIVIDSASEAEDEADDYATQVHNFTSLTRDIAEIRRRAGTIPHRMGSTGPRRQTRAAAIPEEDGEEEGPTTINPGGNGRGSRGGSGANGNPANHRHTRSGGNFPGLNTPSGASASVFTRLMLPPARNTLLRTPVNATAPPPAAAAAAATSDGLNGGAARMQHGFALGQEDGVEERRDNTQDAIASFALPDYLRTPSIDGDMVMGGDDAYTPPQRSPPRLANQSDLDARSRFLDHREQALHVRHMELVRREAALREKERSLEENVEAVRREKLSLRGLLRRQRDELDRMLR</sequence>
<reference evidence="4 5" key="1">
    <citation type="journal article" date="2012" name="PLoS Pathog.">
        <title>Diverse lifestyles and strategies of plant pathogenesis encoded in the genomes of eighteen Dothideomycetes fungi.</title>
        <authorList>
            <person name="Ohm R.A."/>
            <person name="Feau N."/>
            <person name="Henrissat B."/>
            <person name="Schoch C.L."/>
            <person name="Horwitz B.A."/>
            <person name="Barry K.W."/>
            <person name="Condon B.J."/>
            <person name="Copeland A.C."/>
            <person name="Dhillon B."/>
            <person name="Glaser F."/>
            <person name="Hesse C.N."/>
            <person name="Kosti I."/>
            <person name="LaButti K."/>
            <person name="Lindquist E.A."/>
            <person name="Lucas S."/>
            <person name="Salamov A.A."/>
            <person name="Bradshaw R.E."/>
            <person name="Ciuffetti L."/>
            <person name="Hamelin R.C."/>
            <person name="Kema G.H.J."/>
            <person name="Lawrence C."/>
            <person name="Scott J.A."/>
            <person name="Spatafora J.W."/>
            <person name="Turgeon B.G."/>
            <person name="de Wit P.J.G.M."/>
            <person name="Zhong S."/>
            <person name="Goodwin S.B."/>
            <person name="Grigoriev I.V."/>
        </authorList>
    </citation>
    <scope>NUCLEOTIDE SEQUENCE [LARGE SCALE GENOMIC DNA]</scope>
    <source>
        <strain evidence="5">28A</strain>
    </source>
</reference>
<dbReference type="Gene3D" id="3.30.40.10">
    <property type="entry name" value="Zinc/RING finger domain, C3HC4 (zinc finger)"/>
    <property type="match status" value="1"/>
</dbReference>
<feature type="region of interest" description="Disordered" evidence="2">
    <location>
        <begin position="123"/>
        <end position="159"/>
    </location>
</feature>
<evidence type="ECO:0000313" key="5">
    <source>
        <dbReference type="Proteomes" id="UP000016935"/>
    </source>
</evidence>
<keyword evidence="5" id="KW-1185">Reference proteome</keyword>
<dbReference type="HOGENOM" id="CLU_554509_0_0_1"/>
<feature type="region of interest" description="Disordered" evidence="2">
    <location>
        <begin position="241"/>
        <end position="312"/>
    </location>
</feature>
<dbReference type="Proteomes" id="UP000016935">
    <property type="component" value="Unassembled WGS sequence"/>
</dbReference>
<feature type="region of interest" description="Disordered" evidence="2">
    <location>
        <begin position="1"/>
        <end position="37"/>
    </location>
</feature>